<dbReference type="EMBL" id="KY457233">
    <property type="protein sequence ID" value="ATY70213.1"/>
    <property type="molecule type" value="Genomic_DNA"/>
</dbReference>
<dbReference type="GeneID" id="41701392"/>
<dbReference type="KEGG" id="vg:41701392"/>
<proteinExistence type="predicted"/>
<protein>
    <submittedName>
        <fullName evidence="1">GrBNV gp44-like protein</fullName>
    </submittedName>
</protein>
<dbReference type="OrthoDB" id="9207at10239"/>
<name>A0A2H4T2Q8_9VIRU</name>
<organism evidence="1">
    <name type="scientific">Tomelloso virus</name>
    <dbReference type="NCBI Taxonomy" id="2053981"/>
    <lineage>
        <taxon>Viruses</taxon>
        <taxon>Viruses incertae sedis</taxon>
        <taxon>Naldaviricetes</taxon>
        <taxon>Lefavirales</taxon>
        <taxon>Nudiviridae</taxon>
        <taxon>Alphanudivirus</taxon>
        <taxon>Alphanudivirus alterdromelanogasteris</taxon>
    </lineage>
</organism>
<evidence type="ECO:0000313" key="2">
    <source>
        <dbReference type="Proteomes" id="UP000289333"/>
    </source>
</evidence>
<dbReference type="RefSeq" id="YP_009553463.1">
    <property type="nucleotide sequence ID" value="NC_040789.1"/>
</dbReference>
<keyword evidence="2" id="KW-1185">Reference proteome</keyword>
<reference evidence="1" key="1">
    <citation type="journal article" date="2021" name="Virus">
        <title>The discovery, distribution and diversity of DNA viruses associated with Drosophila melanogaster in Europe.</title>
        <authorList>
            <person name="Wallace M.A."/>
            <person name="Coffman K.A."/>
            <person name="Gilbert C."/>
            <person name="Ravindran S."/>
            <person name="Albery G.F."/>
            <person name="Abbott J."/>
            <person name="Argyridou E."/>
            <person name="Bellosta P."/>
            <person name="Betancourt A.J."/>
            <person name="Colinet H."/>
            <person name="Eric K."/>
            <person name="Glaser-Schmitt A."/>
            <person name="Grath S."/>
            <person name="Jelic M."/>
            <person name="Kankare M."/>
            <person name="Kozeretska I."/>
            <person name="Loeschcke V."/>
            <person name="Montchamp-Moreau C."/>
            <person name="Ometto L."/>
            <person name="Onder B.S."/>
            <person name="Orengo D.J."/>
            <person name="Parsch J."/>
            <person name="Pascual M."/>
            <person name="Patenkovic A."/>
            <person name="Puerma E."/>
            <person name="Ritchie M.G."/>
            <person name="Rota-Stabelli O."/>
            <person name="Schou M.F."/>
            <person name="Serga S.V."/>
            <person name="Stamenkovic-Radak M."/>
            <person name="Tanaskovic M."/>
            <person name="Veselinovic M.S."/>
            <person name="Vieira J."/>
            <person name="Vieira C.P."/>
            <person name="Kapun M."/>
            <person name="Flatt T."/>
            <person name="Gonzalez J."/>
            <person name="Staubach F."/>
            <person name="Obbard D.J."/>
        </authorList>
    </citation>
    <scope>NUCLEOTIDE SEQUENCE</scope>
    <source>
        <strain evidence="1">DrosEU28 Tomelloso 2015</strain>
    </source>
</reference>
<dbReference type="Proteomes" id="UP000289333">
    <property type="component" value="Segment"/>
</dbReference>
<accession>A0A2H4T2Q8</accession>
<evidence type="ECO:0000313" key="1">
    <source>
        <dbReference type="EMBL" id="ATY70213.1"/>
    </source>
</evidence>
<sequence length="341" mass="39000">MPLTEQEIIAICTSRVDITKLTANNYSLCIDGTSCTKKSSILRVSQRMVSKNQRLNPNNNSDTFFPSMIGYITSGIANLTCGGPHFEDRSPLNVLDWHILWKIFDDYLKHFGNVLPDENNAEMAKKLEMYKSIFDSYKEWYIYKLFAVKINTIALIDSNIARCDNLRFTRGESSDCERSLWNFYTSLQNLMYRQLYDGLYIDLDWFGDSECTDVVNGIAKFLNSTLDSLAQRPNLDYAPLVNRQLPTVKCDYTMENITTHAYRSIGRHGCQILIGNTDEVLKSRLPSYLNVSHICNPLGGFSERIVSTTRDYLLNCQTKDESMVEGDDVVVDLDCSMDELF</sequence>